<comment type="similarity">
    <text evidence="1">Belongs to the peptidase S45 family.</text>
</comment>
<keyword evidence="4" id="KW-0732">Signal</keyword>
<dbReference type="InterPro" id="IPR002692">
    <property type="entry name" value="S45"/>
</dbReference>
<proteinExistence type="inferred from homology"/>
<feature type="signal peptide" evidence="4">
    <location>
        <begin position="1"/>
        <end position="25"/>
    </location>
</feature>
<sequence>MQIHARHRVLAVCAAAAILSSACQGGRNDQGPSQPPADSQSIFLNIAPAGSNGNSAGGAGAPVPGVPTLAFPDNYRDQLDLYGNLAYAEQGLSAHSCVAPNSIDEHQARSSEACNYFKPAGLRPLEGTVVSTLELTAPNGKTVTIERDGWGVPYVLGEDRDSAQYGLGYASAQDRLWLWDLLRDVGRGQASKKLGPSQTTFDLDLEFGVPGGYSEAELQRIVDTTVAKIGALGPIFLNDTEQFVAGMNAYLDFLQTPAGLAEVPPEYATLGLTVPPLFPPRPFTVTDIVANAVLIQAALGLGGGGEARNLQLLQKLDNSIAPGTTTLPKAACEFWRDVRHAQDPETTYSTPREFDTQSPPSVSEDCPQALPAGVAIWDGGSLTAREFLRRDSGLPLPLVDLGAVPLVSDLLAPLLAPLLEPLPDQESIEVPLDGGGGLTRKDKTNDWHAPQGLPQPASLLASTDPSAVRERLAPLGLPQATSNWILAAGSQTQSGRPIMVGGPQTGYFQPQLLWEAAVVSTGGTDLDIAARGISTVNLPYITIGRGRDFAWSPTSASSDFTDIRVSKLCNQDGSPASREDGDGDGFPDADGYLFKAQCVRLYRRTDQWTATPTPASIALGGPTSSENISRFILRTHYGPVLATATVNGEPVVISTQRSTFMADVDAAIPFALMTSNGESMTSERFYELFNSMTSTFNWAYVDARDIGFIQSGLYPQRHPEHHPELPVWGDGRFEWVADQNLDSDFFAQYGGDDAEGGLSYPTRAFPQQQNSVSGRPGYFEWPGYLSLEAHIHDTNPAHGYLANWNNNGAPGWWAADTKSDYGPSHRVNLLSARLDAFAESGRKHDIASMIEIMGDAAYTDLRGQDLLPLLIQMLQTDSLSDEEQSIVDLLSAWRDDGSQQWISGEPGLGAMRRDRDQDGAYDHRAAVVFMDAWYQRLIDTMLPQLTAVEGPVIQGRYDAPGPVGSAYQGGWFQFMVRVLKTALNLPRQDYKVLRCAASEQAADCRQAVATALQQALEDLGGLANQANWDGTQLYDGVTVEDNDAVEATSFALIPTPPIHWTNRPTFQQVVEVLD</sequence>
<dbReference type="PANTHER" id="PTHR34218:SF4">
    <property type="entry name" value="ACYL-HOMOSERINE LACTONE ACYLASE QUIP"/>
    <property type="match status" value="1"/>
</dbReference>
<evidence type="ECO:0000313" key="6">
    <source>
        <dbReference type="Proteomes" id="UP000192342"/>
    </source>
</evidence>
<dbReference type="Gene3D" id="1.10.439.10">
    <property type="entry name" value="Penicillin Amidohydrolase, domain 1"/>
    <property type="match status" value="1"/>
</dbReference>
<dbReference type="SUPFAM" id="SSF56235">
    <property type="entry name" value="N-terminal nucleophile aminohydrolases (Ntn hydrolases)"/>
    <property type="match status" value="1"/>
</dbReference>
<dbReference type="InterPro" id="IPR043147">
    <property type="entry name" value="Penicillin_amidase_A-knob"/>
</dbReference>
<dbReference type="GO" id="GO:0017000">
    <property type="term" value="P:antibiotic biosynthetic process"/>
    <property type="evidence" value="ECO:0007669"/>
    <property type="project" value="InterPro"/>
</dbReference>
<dbReference type="Gene3D" id="3.60.20.10">
    <property type="entry name" value="Glutamine Phosphoribosylpyrophosphate, subunit 1, domain 1"/>
    <property type="match status" value="2"/>
</dbReference>
<dbReference type="RefSeq" id="WP_083561695.1">
    <property type="nucleotide sequence ID" value="NZ_AQQV01000002.1"/>
</dbReference>
<evidence type="ECO:0000256" key="1">
    <source>
        <dbReference type="ARBA" id="ARBA00006586"/>
    </source>
</evidence>
<protein>
    <submittedName>
        <fullName evidence="5">Penicilin amidase</fullName>
    </submittedName>
</protein>
<comment type="subunit">
    <text evidence="2">Heterodimer of an alpha subunit and a beta subunit processed from the same precursor.</text>
</comment>
<feature type="region of interest" description="Disordered" evidence="3">
    <location>
        <begin position="434"/>
        <end position="456"/>
    </location>
</feature>
<dbReference type="PROSITE" id="PS51257">
    <property type="entry name" value="PROKAR_LIPOPROTEIN"/>
    <property type="match status" value="1"/>
</dbReference>
<dbReference type="InterPro" id="IPR029055">
    <property type="entry name" value="Ntn_hydrolases_N"/>
</dbReference>
<keyword evidence="6" id="KW-1185">Reference proteome</keyword>
<dbReference type="Gene3D" id="1.10.1400.10">
    <property type="match status" value="1"/>
</dbReference>
<dbReference type="EMBL" id="AQQV01000002">
    <property type="protein sequence ID" value="ORE87466.1"/>
    <property type="molecule type" value="Genomic_DNA"/>
</dbReference>
<evidence type="ECO:0000256" key="2">
    <source>
        <dbReference type="ARBA" id="ARBA00038735"/>
    </source>
</evidence>
<feature type="compositionally biased region" description="Polar residues" evidence="3">
    <location>
        <begin position="344"/>
        <end position="361"/>
    </location>
</feature>
<dbReference type="InterPro" id="IPR023343">
    <property type="entry name" value="Penicillin_amidase_dom1"/>
</dbReference>
<comment type="caution">
    <text evidence="5">The sequence shown here is derived from an EMBL/GenBank/DDBJ whole genome shotgun (WGS) entry which is preliminary data.</text>
</comment>
<organism evidence="5 6">
    <name type="scientific">Oceanococcus atlanticus</name>
    <dbReference type="NCBI Taxonomy" id="1317117"/>
    <lineage>
        <taxon>Bacteria</taxon>
        <taxon>Pseudomonadati</taxon>
        <taxon>Pseudomonadota</taxon>
        <taxon>Gammaproteobacteria</taxon>
        <taxon>Chromatiales</taxon>
        <taxon>Oceanococcaceae</taxon>
        <taxon>Oceanococcus</taxon>
    </lineage>
</organism>
<evidence type="ECO:0000256" key="3">
    <source>
        <dbReference type="SAM" id="MobiDB-lite"/>
    </source>
</evidence>
<dbReference type="GO" id="GO:0016811">
    <property type="term" value="F:hydrolase activity, acting on carbon-nitrogen (but not peptide) bonds, in linear amides"/>
    <property type="evidence" value="ECO:0007669"/>
    <property type="project" value="InterPro"/>
</dbReference>
<dbReference type="AlphaFoldDB" id="A0A1Y1SEP5"/>
<name>A0A1Y1SEP5_9GAMM</name>
<feature type="chain" id="PRO_5012305017" evidence="4">
    <location>
        <begin position="26"/>
        <end position="1074"/>
    </location>
</feature>
<reference evidence="5 6" key="1">
    <citation type="submission" date="2013-04" db="EMBL/GenBank/DDBJ databases">
        <title>Oceanococcus atlanticus 22II-S10r2 Genome Sequencing.</title>
        <authorList>
            <person name="Lai Q."/>
            <person name="Li G."/>
            <person name="Shao Z."/>
        </authorList>
    </citation>
    <scope>NUCLEOTIDE SEQUENCE [LARGE SCALE GENOMIC DNA]</scope>
    <source>
        <strain evidence="5 6">22II-S10r2</strain>
    </source>
</reference>
<dbReference type="OrthoDB" id="9760084at2"/>
<dbReference type="STRING" id="1317117.ATO7_10502"/>
<feature type="region of interest" description="Disordered" evidence="3">
    <location>
        <begin position="343"/>
        <end position="365"/>
    </location>
</feature>
<dbReference type="PANTHER" id="PTHR34218">
    <property type="entry name" value="PEPTIDASE S45 PENICILLIN AMIDASE"/>
    <property type="match status" value="1"/>
</dbReference>
<accession>A0A1Y1SEP5</accession>
<evidence type="ECO:0000313" key="5">
    <source>
        <dbReference type="EMBL" id="ORE87466.1"/>
    </source>
</evidence>
<dbReference type="Pfam" id="PF01804">
    <property type="entry name" value="Penicil_amidase"/>
    <property type="match status" value="1"/>
</dbReference>
<dbReference type="Proteomes" id="UP000192342">
    <property type="component" value="Unassembled WGS sequence"/>
</dbReference>
<evidence type="ECO:0000256" key="4">
    <source>
        <dbReference type="SAM" id="SignalP"/>
    </source>
</evidence>
<gene>
    <name evidence="5" type="ORF">ATO7_10502</name>
</gene>